<protein>
    <submittedName>
        <fullName evidence="1">Uncharacterized protein</fullName>
    </submittedName>
</protein>
<dbReference type="AlphaFoldDB" id="A0AAF0CNF8"/>
<reference evidence="1" key="1">
    <citation type="submission" date="2023-03" db="EMBL/GenBank/DDBJ databases">
        <title>Lomoglobus Profundus gen. nov., sp. nov., a novel member of the phylum Verrucomicrobia, isolated from deep-marine sediment of South China Sea.</title>
        <authorList>
            <person name="Ahmad T."/>
            <person name="Ishaq S.E."/>
            <person name="Wang F."/>
        </authorList>
    </citation>
    <scope>NUCLEOTIDE SEQUENCE</scope>
    <source>
        <strain evidence="1">LMO-M01</strain>
    </source>
</reference>
<sequence length="62" mass="6244">MLKPATKLLVEVGEIIETVGGDELASAAFTATAVLVVTLPALSVARAVSENTPGASGVHEKI</sequence>
<dbReference type="KEGG" id="slom:PXH66_01195"/>
<name>A0AAF0CNF8_9BACT</name>
<dbReference type="Proteomes" id="UP001218638">
    <property type="component" value="Chromosome"/>
</dbReference>
<organism evidence="1 2">
    <name type="scientific">Synoicihabitans lomoniglobus</name>
    <dbReference type="NCBI Taxonomy" id="2909285"/>
    <lineage>
        <taxon>Bacteria</taxon>
        <taxon>Pseudomonadati</taxon>
        <taxon>Verrucomicrobiota</taxon>
        <taxon>Opitutia</taxon>
        <taxon>Opitutales</taxon>
        <taxon>Opitutaceae</taxon>
        <taxon>Synoicihabitans</taxon>
    </lineage>
</organism>
<evidence type="ECO:0000313" key="1">
    <source>
        <dbReference type="EMBL" id="WED65463.1"/>
    </source>
</evidence>
<dbReference type="RefSeq" id="WP_330929410.1">
    <property type="nucleotide sequence ID" value="NZ_CP119075.1"/>
</dbReference>
<dbReference type="EMBL" id="CP119075">
    <property type="protein sequence ID" value="WED65463.1"/>
    <property type="molecule type" value="Genomic_DNA"/>
</dbReference>
<evidence type="ECO:0000313" key="2">
    <source>
        <dbReference type="Proteomes" id="UP001218638"/>
    </source>
</evidence>
<accession>A0AAF0CNF8</accession>
<keyword evidence="2" id="KW-1185">Reference proteome</keyword>
<gene>
    <name evidence="1" type="ORF">PXH66_01195</name>
</gene>
<proteinExistence type="predicted"/>